<keyword evidence="1" id="KW-0234">DNA repair</keyword>
<keyword evidence="1" id="KW-0479">Metal-binding</keyword>
<comment type="subcellular location">
    <subcellularLocation>
        <location evidence="1">Nucleus</location>
    </subcellularLocation>
</comment>
<dbReference type="PANTHER" id="PTHR15749">
    <property type="entry name" value="FANCONI-ASSOCIATED NUCLEASE 1"/>
    <property type="match status" value="1"/>
</dbReference>
<sequence length="77" mass="9030">TLLHAVMEDETNSKLFNEADIQTIATYQQLSDAAKKLYIRMFSRKLHWIPLNKLKYPEISEDLKPFLQELTATTFID</sequence>
<keyword evidence="1" id="KW-0227">DNA damage</keyword>
<keyword evidence="1" id="KW-0378">Hydrolase</keyword>
<keyword evidence="1" id="KW-0540">Nuclease</keyword>
<dbReference type="GO" id="GO:0046872">
    <property type="term" value="F:metal ion binding"/>
    <property type="evidence" value="ECO:0007669"/>
    <property type="project" value="UniProtKB-KW"/>
</dbReference>
<dbReference type="GO" id="GO:0017108">
    <property type="term" value="F:5'-flap endonuclease activity"/>
    <property type="evidence" value="ECO:0007669"/>
    <property type="project" value="TreeGrafter"/>
</dbReference>
<keyword evidence="1" id="KW-0464">Manganese</keyword>
<feature type="non-terminal residue" evidence="3">
    <location>
        <position position="77"/>
    </location>
</feature>
<keyword evidence="1" id="KW-0460">Magnesium</keyword>
<dbReference type="Pfam" id="PF21315">
    <property type="entry name" value="FAN1_HTH"/>
    <property type="match status" value="1"/>
</dbReference>
<dbReference type="GO" id="GO:0008409">
    <property type="term" value="F:5'-3' exonuclease activity"/>
    <property type="evidence" value="ECO:0007669"/>
    <property type="project" value="TreeGrafter"/>
</dbReference>
<comment type="cofactor">
    <cofactor evidence="1">
        <name>Mg(2+)</name>
        <dbReference type="ChEBI" id="CHEBI:18420"/>
    </cofactor>
    <cofactor evidence="1">
        <name>Mn(2+)</name>
        <dbReference type="ChEBI" id="CHEBI:29035"/>
    </cofactor>
</comment>
<organism evidence="3">
    <name type="scientific">Arion vulgaris</name>
    <dbReference type="NCBI Taxonomy" id="1028688"/>
    <lineage>
        <taxon>Eukaryota</taxon>
        <taxon>Metazoa</taxon>
        <taxon>Spiralia</taxon>
        <taxon>Lophotrochozoa</taxon>
        <taxon>Mollusca</taxon>
        <taxon>Gastropoda</taxon>
        <taxon>Heterobranchia</taxon>
        <taxon>Euthyneura</taxon>
        <taxon>Panpulmonata</taxon>
        <taxon>Eupulmonata</taxon>
        <taxon>Stylommatophora</taxon>
        <taxon>Helicina</taxon>
        <taxon>Arionoidea</taxon>
        <taxon>Arionidae</taxon>
        <taxon>Arion</taxon>
    </lineage>
</organism>
<dbReference type="GO" id="GO:0070336">
    <property type="term" value="F:flap-structured DNA binding"/>
    <property type="evidence" value="ECO:0007669"/>
    <property type="project" value="TreeGrafter"/>
</dbReference>
<dbReference type="EMBL" id="HACG01022963">
    <property type="protein sequence ID" value="CEK69828.1"/>
    <property type="molecule type" value="Transcribed_RNA"/>
</dbReference>
<protein>
    <recommendedName>
        <fullName evidence="1">Fanconi-associated nuclease</fullName>
        <ecNumber evidence="1">3.1.4.1</ecNumber>
    </recommendedName>
</protein>
<dbReference type="GO" id="GO:0005634">
    <property type="term" value="C:nucleus"/>
    <property type="evidence" value="ECO:0007669"/>
    <property type="project" value="UniProtKB-SubCell"/>
</dbReference>
<feature type="domain" description="Fanconi-associated nuclease 1-like winged-helix" evidence="2">
    <location>
        <begin position="10"/>
        <end position="77"/>
    </location>
</feature>
<gene>
    <name evidence="3" type="primary">ORF71746</name>
</gene>
<dbReference type="AlphaFoldDB" id="A0A0B6ZMS0"/>
<name>A0A0B6ZMS0_9EUPU</name>
<comment type="similarity">
    <text evidence="1">Belongs to the FAN1 family.</text>
</comment>
<evidence type="ECO:0000259" key="2">
    <source>
        <dbReference type="Pfam" id="PF21315"/>
    </source>
</evidence>
<dbReference type="PANTHER" id="PTHR15749:SF4">
    <property type="entry name" value="FANCONI-ASSOCIATED NUCLEASE 1"/>
    <property type="match status" value="1"/>
</dbReference>
<proteinExistence type="inferred from homology"/>
<dbReference type="InterPro" id="IPR033315">
    <property type="entry name" value="Fan1-like"/>
</dbReference>
<dbReference type="InterPro" id="IPR049125">
    <property type="entry name" value="FAN1-like_WH"/>
</dbReference>
<comment type="function">
    <text evidence="1">Nuclease required for the repair of DNA interstrand cross-links (ICL). Acts as a 5'-3' exonuclease that anchors at a cut end of DNA and cleaves DNA successively at every third nucleotide, allowing to excise an ICL from one strand through flanking incisions.</text>
</comment>
<comment type="catalytic activity">
    <reaction evidence="1">
        <text>Hydrolytically removes 5'-nucleotides successively from the 3'-hydroxy termini of 3'-hydroxy-terminated oligonucleotides.</text>
        <dbReference type="EC" id="3.1.4.1"/>
    </reaction>
</comment>
<evidence type="ECO:0000313" key="3">
    <source>
        <dbReference type="EMBL" id="CEK69828.1"/>
    </source>
</evidence>
<accession>A0A0B6ZMS0</accession>
<reference evidence="3" key="1">
    <citation type="submission" date="2014-12" db="EMBL/GenBank/DDBJ databases">
        <title>Insight into the proteome of Arion vulgaris.</title>
        <authorList>
            <person name="Aradska J."/>
            <person name="Bulat T."/>
            <person name="Smidak R."/>
            <person name="Sarate P."/>
            <person name="Gangsoo J."/>
            <person name="Sialana F."/>
            <person name="Bilban M."/>
            <person name="Lubec G."/>
        </authorList>
    </citation>
    <scope>NUCLEOTIDE SEQUENCE</scope>
    <source>
        <tissue evidence="3">Skin</tissue>
    </source>
</reference>
<feature type="non-terminal residue" evidence="3">
    <location>
        <position position="1"/>
    </location>
</feature>
<dbReference type="GO" id="GO:0004528">
    <property type="term" value="F:phosphodiesterase I activity"/>
    <property type="evidence" value="ECO:0007669"/>
    <property type="project" value="UniProtKB-EC"/>
</dbReference>
<dbReference type="GO" id="GO:0036297">
    <property type="term" value="P:interstrand cross-link repair"/>
    <property type="evidence" value="ECO:0007669"/>
    <property type="project" value="InterPro"/>
</dbReference>
<evidence type="ECO:0000256" key="1">
    <source>
        <dbReference type="RuleBase" id="RU365033"/>
    </source>
</evidence>
<dbReference type="EC" id="3.1.4.1" evidence="1"/>
<keyword evidence="1" id="KW-0539">Nucleus</keyword>